<organism evidence="1 2">
    <name type="scientific">Nocardiopsis aegyptia</name>
    <dbReference type="NCBI Taxonomy" id="220378"/>
    <lineage>
        <taxon>Bacteria</taxon>
        <taxon>Bacillati</taxon>
        <taxon>Actinomycetota</taxon>
        <taxon>Actinomycetes</taxon>
        <taxon>Streptosporangiales</taxon>
        <taxon>Nocardiopsidaceae</taxon>
        <taxon>Nocardiopsis</taxon>
    </lineage>
</organism>
<accession>A0A7Z0ES51</accession>
<evidence type="ECO:0008006" key="3">
    <source>
        <dbReference type="Google" id="ProtNLM"/>
    </source>
</evidence>
<reference evidence="1 2" key="1">
    <citation type="submission" date="2020-07" db="EMBL/GenBank/DDBJ databases">
        <title>Sequencing the genomes of 1000 actinobacteria strains.</title>
        <authorList>
            <person name="Klenk H.-P."/>
        </authorList>
    </citation>
    <scope>NUCLEOTIDE SEQUENCE [LARGE SCALE GENOMIC DNA]</scope>
    <source>
        <strain evidence="1 2">DSM 44442</strain>
    </source>
</reference>
<keyword evidence="2" id="KW-1185">Reference proteome</keyword>
<gene>
    <name evidence="1" type="ORF">HNR10_005015</name>
</gene>
<evidence type="ECO:0000313" key="2">
    <source>
        <dbReference type="Proteomes" id="UP000572051"/>
    </source>
</evidence>
<dbReference type="EMBL" id="JACCFS010000001">
    <property type="protein sequence ID" value="NYJ37134.1"/>
    <property type="molecule type" value="Genomic_DNA"/>
</dbReference>
<dbReference type="AlphaFoldDB" id="A0A7Z0ES51"/>
<sequence>MEFDWVGLEEVLGHQIVGLVRRVREEHPRDRLYGAAVHMFYAEEGGTISWTLVSVASEEWLAETKCETGTGTSGADWLRWSPADWPWQVDPGEAEDEWARRLAAHATADGGRRWDEVHDRYLRTVVAVCRSARHRLVTEGVVDPNFVVVAMDEAWELVPLSLTPDEVVRHFPELAAEEREAERLGAIAPERRAHELIAIVESPVPGPLSAERATDVLRALSGPTTLAAVLDHLPGAREKWRWAKLLAEIAPAATPGAPQAVIAALEPVMTDTSLPEPDRAWAAAALARLDRMDLVAARLDRLPEGVAVRGLTAPYTSFRDHGAHGGLDYEPLEQALADRPEWHDAVLRRLSPGSGFCAIGPEEVETALAGLGSTLPVVRRHAVHVLADAPTTPAQRARYTDRLRRLRREDPHPAVREAAALAGR</sequence>
<dbReference type="Proteomes" id="UP000572051">
    <property type="component" value="Unassembled WGS sequence"/>
</dbReference>
<comment type="caution">
    <text evidence="1">The sequence shown here is derived from an EMBL/GenBank/DDBJ whole genome shotgun (WGS) entry which is preliminary data.</text>
</comment>
<evidence type="ECO:0000313" key="1">
    <source>
        <dbReference type="EMBL" id="NYJ37134.1"/>
    </source>
</evidence>
<dbReference type="RefSeq" id="WP_179827569.1">
    <property type="nucleotide sequence ID" value="NZ_JACCFS010000001.1"/>
</dbReference>
<protein>
    <recommendedName>
        <fullName evidence="3">DUF4303 domain-containing protein</fullName>
    </recommendedName>
</protein>
<proteinExistence type="predicted"/>
<name>A0A7Z0ES51_9ACTN</name>